<dbReference type="AlphaFoldDB" id="K6UVF1"/>
<reference evidence="2 3" key="1">
    <citation type="journal article" date="2012" name="Nat. Genet.">
        <title>Plasmodium cynomolgi genome sequences provide insight into Plasmodium vivax and the monkey malaria clade.</title>
        <authorList>
            <person name="Tachibana S."/>
            <person name="Sullivan S.A."/>
            <person name="Kawai S."/>
            <person name="Nakamura S."/>
            <person name="Kim H.R."/>
            <person name="Goto N."/>
            <person name="Arisue N."/>
            <person name="Palacpac N.M.Q."/>
            <person name="Honma H."/>
            <person name="Yagi M."/>
            <person name="Tougan T."/>
            <person name="Katakai Y."/>
            <person name="Kaneko O."/>
            <person name="Mita T."/>
            <person name="Kita K."/>
            <person name="Yasutomi Y."/>
            <person name="Sutton P.L."/>
            <person name="Shakhbatyan R."/>
            <person name="Horii T."/>
            <person name="Yasunaga T."/>
            <person name="Barnwell J.W."/>
            <person name="Escalante A.A."/>
            <person name="Carlton J.M."/>
            <person name="Tanabe K."/>
        </authorList>
    </citation>
    <scope>NUCLEOTIDE SEQUENCE [LARGE SCALE GENOMIC DNA]</scope>
    <source>
        <strain evidence="2 3">B</strain>
    </source>
</reference>
<dbReference type="EMBL" id="DF157100">
    <property type="protein sequence ID" value="GAB66270.1"/>
    <property type="molecule type" value="Genomic_DNA"/>
</dbReference>
<feature type="region of interest" description="Disordered" evidence="1">
    <location>
        <begin position="436"/>
        <end position="455"/>
    </location>
</feature>
<evidence type="ECO:0000313" key="3">
    <source>
        <dbReference type="Proteomes" id="UP000006319"/>
    </source>
</evidence>
<feature type="compositionally biased region" description="Low complexity" evidence="1">
    <location>
        <begin position="194"/>
        <end position="203"/>
    </location>
</feature>
<feature type="region of interest" description="Disordered" evidence="1">
    <location>
        <begin position="469"/>
        <end position="561"/>
    </location>
</feature>
<feature type="region of interest" description="Disordered" evidence="1">
    <location>
        <begin position="187"/>
        <end position="218"/>
    </location>
</feature>
<gene>
    <name evidence="2" type="ORF">PCYB_084310</name>
</gene>
<dbReference type="eggNOG" id="ENOG502SGCV">
    <property type="taxonomic scope" value="Eukaryota"/>
</dbReference>
<feature type="region of interest" description="Disordered" evidence="1">
    <location>
        <begin position="12"/>
        <end position="39"/>
    </location>
</feature>
<feature type="compositionally biased region" description="Pro residues" evidence="1">
    <location>
        <begin position="136"/>
        <end position="147"/>
    </location>
</feature>
<feature type="compositionally biased region" description="Basic and acidic residues" evidence="1">
    <location>
        <begin position="534"/>
        <end position="559"/>
    </location>
</feature>
<dbReference type="OrthoDB" id="337525at2759"/>
<proteinExistence type="predicted"/>
<dbReference type="OMA" id="QMSGQQM"/>
<accession>K6UVF1</accession>
<protein>
    <submittedName>
        <fullName evidence="2">Uncharacterized protein</fullName>
    </submittedName>
</protein>
<dbReference type="Proteomes" id="UP000006319">
    <property type="component" value="Chromosome 8"/>
</dbReference>
<keyword evidence="3" id="KW-1185">Reference proteome</keyword>
<name>K6UVF1_PLACD</name>
<organism evidence="2 3">
    <name type="scientific">Plasmodium cynomolgi (strain B)</name>
    <dbReference type="NCBI Taxonomy" id="1120755"/>
    <lineage>
        <taxon>Eukaryota</taxon>
        <taxon>Sar</taxon>
        <taxon>Alveolata</taxon>
        <taxon>Apicomplexa</taxon>
        <taxon>Aconoidasida</taxon>
        <taxon>Haemosporida</taxon>
        <taxon>Plasmodiidae</taxon>
        <taxon>Plasmodium</taxon>
        <taxon>Plasmodium (Plasmodium)</taxon>
    </lineage>
</organism>
<feature type="compositionally biased region" description="Low complexity" evidence="1">
    <location>
        <begin position="469"/>
        <end position="516"/>
    </location>
</feature>
<feature type="compositionally biased region" description="Low complexity" evidence="1">
    <location>
        <begin position="114"/>
        <end position="135"/>
    </location>
</feature>
<evidence type="ECO:0000256" key="1">
    <source>
        <dbReference type="SAM" id="MobiDB-lite"/>
    </source>
</evidence>
<dbReference type="KEGG" id="pcy:PCYB_084310"/>
<feature type="region of interest" description="Disordered" evidence="1">
    <location>
        <begin position="97"/>
        <end position="154"/>
    </location>
</feature>
<dbReference type="VEuPathDB" id="PlasmoDB:PCYB_084310"/>
<dbReference type="PhylomeDB" id="K6UVF1"/>
<evidence type="ECO:0000313" key="2">
    <source>
        <dbReference type="EMBL" id="GAB66270.1"/>
    </source>
</evidence>
<feature type="compositionally biased region" description="Polar residues" evidence="1">
    <location>
        <begin position="204"/>
        <end position="218"/>
    </location>
</feature>
<sequence length="759" mass="82827">MNFLKIFQSEKKCNDESVSPPNGEVPKENGTSSPPVTKDVELNYSHDVNTQEGCNNVSAPFENCEEANMGGHVDGSVRQANFENGASGLMTQDADPGVHLTQGASGVGETGPTASSSHPVGSHSVGSHSAGVHPVGIPPVDMPPPQFGGPGIYEQKENYDYANGSLNAGMPYPCSTYDMSANDTYAGGSHGRTHGSSSANSSSVNGITANHSTANQGGVRNEDYLIPAEKSITSVAKRNFCVNSTGGEETLQPPTDLHANSGKVNDAKVNLAPFESKPGGIYMDPKSNYAEQVERGDSYNKHHIVVTPYTDSASVGTLPYGYDHHVSSNNAAANGAVSTPGGMNKTVDYAFPSGSFPPSQVVENNLSSNLVHSFQHQLNDIAFTQQNHVAVRKKGEFPSKQSYMNLHSGVGGADKMEGTNAGSNYNYEEDRVAKRSSGVQSGVHVGTTQQRESARKLVQGGHVVNSAQMSGQQMSGQQMSGQQMSGQQMSGQQMSGQQMNGQQMSSQQMNGQQVGSPQMEDPPNGAPSGQLRMGKAEQKRKQRVGDPRRGVGGGEEGHSKGSYAVGKMVRWKQNEEEDHLKEKKVDAPIEREDDKGNEYYYEKTLDFLKKEFSIHHSDNRNSYLNDRDMLAKTPFFKLVNFEKKLATERKRVLNYYHEDRKQIYSTTINKDKQFSHIFFNNEKYYDAKEILAYLLPYHTFYLDDICIDSSDDDEEFCENLKNDVREIDAGISQVKDSFRAYTNPSMVSTQSDEVGKTAH</sequence>
<dbReference type="GeneID" id="14692622"/>
<dbReference type="RefSeq" id="XP_004222217.1">
    <property type="nucleotide sequence ID" value="XM_004222169.1"/>
</dbReference>